<gene>
    <name evidence="2" type="ORF">FOMPIDRAFT_63210</name>
</gene>
<reference evidence="2 3" key="1">
    <citation type="journal article" date="2012" name="Science">
        <title>The Paleozoic origin of enzymatic lignin decomposition reconstructed from 31 fungal genomes.</title>
        <authorList>
            <person name="Floudas D."/>
            <person name="Binder M."/>
            <person name="Riley R."/>
            <person name="Barry K."/>
            <person name="Blanchette R.A."/>
            <person name="Henrissat B."/>
            <person name="Martinez A.T."/>
            <person name="Otillar R."/>
            <person name="Spatafora J.W."/>
            <person name="Yadav J.S."/>
            <person name="Aerts A."/>
            <person name="Benoit I."/>
            <person name="Boyd A."/>
            <person name="Carlson A."/>
            <person name="Copeland A."/>
            <person name="Coutinho P.M."/>
            <person name="de Vries R.P."/>
            <person name="Ferreira P."/>
            <person name="Findley K."/>
            <person name="Foster B."/>
            <person name="Gaskell J."/>
            <person name="Glotzer D."/>
            <person name="Gorecki P."/>
            <person name="Heitman J."/>
            <person name="Hesse C."/>
            <person name="Hori C."/>
            <person name="Igarashi K."/>
            <person name="Jurgens J.A."/>
            <person name="Kallen N."/>
            <person name="Kersten P."/>
            <person name="Kohler A."/>
            <person name="Kuees U."/>
            <person name="Kumar T.K.A."/>
            <person name="Kuo A."/>
            <person name="LaButti K."/>
            <person name="Larrondo L.F."/>
            <person name="Lindquist E."/>
            <person name="Ling A."/>
            <person name="Lombard V."/>
            <person name="Lucas S."/>
            <person name="Lundell T."/>
            <person name="Martin R."/>
            <person name="McLaughlin D.J."/>
            <person name="Morgenstern I."/>
            <person name="Morin E."/>
            <person name="Murat C."/>
            <person name="Nagy L.G."/>
            <person name="Nolan M."/>
            <person name="Ohm R.A."/>
            <person name="Patyshakuliyeva A."/>
            <person name="Rokas A."/>
            <person name="Ruiz-Duenas F.J."/>
            <person name="Sabat G."/>
            <person name="Salamov A."/>
            <person name="Samejima M."/>
            <person name="Schmutz J."/>
            <person name="Slot J.C."/>
            <person name="St John F."/>
            <person name="Stenlid J."/>
            <person name="Sun H."/>
            <person name="Sun S."/>
            <person name="Syed K."/>
            <person name="Tsang A."/>
            <person name="Wiebenga A."/>
            <person name="Young D."/>
            <person name="Pisabarro A."/>
            <person name="Eastwood D.C."/>
            <person name="Martin F."/>
            <person name="Cullen D."/>
            <person name="Grigoriev I.V."/>
            <person name="Hibbett D.S."/>
        </authorList>
    </citation>
    <scope>NUCLEOTIDE SEQUENCE</scope>
    <source>
        <strain evidence="3">FP-58527</strain>
    </source>
</reference>
<dbReference type="AlphaFoldDB" id="S8DMY4"/>
<keyword evidence="1" id="KW-0812">Transmembrane</keyword>
<proteinExistence type="predicted"/>
<keyword evidence="1" id="KW-1133">Transmembrane helix</keyword>
<dbReference type="InParanoid" id="S8DMY4"/>
<feature type="transmembrane region" description="Helical" evidence="1">
    <location>
        <begin position="26"/>
        <end position="47"/>
    </location>
</feature>
<dbReference type="Proteomes" id="UP000015241">
    <property type="component" value="Unassembled WGS sequence"/>
</dbReference>
<dbReference type="EMBL" id="KE504247">
    <property type="protein sequence ID" value="EPS94027.1"/>
    <property type="molecule type" value="Genomic_DNA"/>
</dbReference>
<dbReference type="STRING" id="743788.S8DMY4"/>
<sequence length="380" mass="41716">MSGVASAALYIRDVLQTALRLLKQPLGALAFLLASGLLLNFVLGIILSPLCNVPGISTSMFCLDPALGQSSEVRGPRSADFLKLVELQDGFKDVLDANVGTNEIGMKLKQSEMATRDLITLVRVSDLNSREALTDALMQFVDDAKRTGEGLHKLSAKIDGAVDRITAANDYTMRMLEKITLETSGDLLLPMPRLTSTSHADGFILRTFGEVMDTLAWETHRTLLEASSCAANLEQLEEHLLTIHEICLREGLALSNAHAELLSELWSLLGGNRSARRKNERHFALLREISRYRMEALAHVVVTRDALQAVAADVEELRERSAAPEIVGERVSAEVLIASIGHGIQRLREGRQRASERQQVLVHRLLMASGEARVLVIEDA</sequence>
<evidence type="ECO:0000313" key="3">
    <source>
        <dbReference type="Proteomes" id="UP000015241"/>
    </source>
</evidence>
<evidence type="ECO:0000256" key="1">
    <source>
        <dbReference type="SAM" id="Phobius"/>
    </source>
</evidence>
<dbReference type="HOGENOM" id="CLU_026455_1_0_1"/>
<name>S8DMY4_FOMSC</name>
<keyword evidence="1" id="KW-0472">Membrane</keyword>
<dbReference type="OrthoDB" id="4179406at2759"/>
<protein>
    <submittedName>
        <fullName evidence="2">Uncharacterized protein</fullName>
    </submittedName>
</protein>
<organism evidence="2 3">
    <name type="scientific">Fomitopsis schrenkii</name>
    <name type="common">Brown rot fungus</name>
    <dbReference type="NCBI Taxonomy" id="2126942"/>
    <lineage>
        <taxon>Eukaryota</taxon>
        <taxon>Fungi</taxon>
        <taxon>Dikarya</taxon>
        <taxon>Basidiomycota</taxon>
        <taxon>Agaricomycotina</taxon>
        <taxon>Agaricomycetes</taxon>
        <taxon>Polyporales</taxon>
        <taxon>Fomitopsis</taxon>
    </lineage>
</organism>
<accession>S8DMY4</accession>
<keyword evidence="3" id="KW-1185">Reference proteome</keyword>
<dbReference type="eggNOG" id="ENOG502RZF1">
    <property type="taxonomic scope" value="Eukaryota"/>
</dbReference>
<evidence type="ECO:0000313" key="2">
    <source>
        <dbReference type="EMBL" id="EPS94027.1"/>
    </source>
</evidence>